<name>A0ABS1SAL1_9RHOB</name>
<dbReference type="InterPro" id="IPR006115">
    <property type="entry name" value="6PGDH_NADP-bd"/>
</dbReference>
<evidence type="ECO:0000259" key="4">
    <source>
        <dbReference type="Pfam" id="PF14833"/>
    </source>
</evidence>
<keyword evidence="6" id="KW-1185">Reference proteome</keyword>
<protein>
    <submittedName>
        <fullName evidence="5">NAD-binding protein</fullName>
    </submittedName>
</protein>
<evidence type="ECO:0000256" key="1">
    <source>
        <dbReference type="ARBA" id="ARBA00023002"/>
    </source>
</evidence>
<dbReference type="Pfam" id="PF03446">
    <property type="entry name" value="NAD_binding_2"/>
    <property type="match status" value="1"/>
</dbReference>
<dbReference type="PIRSF" id="PIRSF000103">
    <property type="entry name" value="HIBADH"/>
    <property type="match status" value="1"/>
</dbReference>
<accession>A0ABS1SAL1</accession>
<dbReference type="InterPro" id="IPR036291">
    <property type="entry name" value="NAD(P)-bd_dom_sf"/>
</dbReference>
<dbReference type="InterPro" id="IPR008927">
    <property type="entry name" value="6-PGluconate_DH-like_C_sf"/>
</dbReference>
<keyword evidence="1" id="KW-0560">Oxidoreductase</keyword>
<organism evidence="5 6">
    <name type="scientific">Paracoccus aerius</name>
    <dbReference type="NCBI Taxonomy" id="1915382"/>
    <lineage>
        <taxon>Bacteria</taxon>
        <taxon>Pseudomonadati</taxon>
        <taxon>Pseudomonadota</taxon>
        <taxon>Alphaproteobacteria</taxon>
        <taxon>Rhodobacterales</taxon>
        <taxon>Paracoccaceae</taxon>
        <taxon>Paracoccus</taxon>
    </lineage>
</organism>
<reference evidence="5 6" key="1">
    <citation type="submission" date="2021-01" db="EMBL/GenBank/DDBJ databases">
        <title>011410 draft genome.</title>
        <authorList>
            <person name="Lang L."/>
        </authorList>
    </citation>
    <scope>NUCLEOTIDE SEQUENCE [LARGE SCALE GENOMIC DNA]</scope>
    <source>
        <strain evidence="5 6">KCTC 42845</strain>
    </source>
</reference>
<gene>
    <name evidence="5" type="ORF">JL111_20125</name>
</gene>
<dbReference type="Gene3D" id="1.10.1040.10">
    <property type="entry name" value="N-(1-d-carboxylethyl)-l-norvaline Dehydrogenase, domain 2"/>
    <property type="match status" value="1"/>
</dbReference>
<comment type="caution">
    <text evidence="5">The sequence shown here is derived from an EMBL/GenBank/DDBJ whole genome shotgun (WGS) entry which is preliminary data.</text>
</comment>
<sequence length="318" mass="33915">MQTITPPSSIAFIGVGTMGAPMARHLIKTGFRVSVHDAFPGAREAFVHEDCKVALNAMDAARGAAAIITMLPTAKDVRQALFGPEGAVKGATKASIVLEMSTINAQESRIIARELDAAGLRMVDVPVARTPEHAHAGTLLAIAGGAKHDIAEVTPILDSFCEQVFHVGPQGAGIRLKLINNYMSLVGMLLAAEGLTLARKAGIDRAQALKLLALTPAGRGQLTTNFPRKVLAGDIKPDFPLRMGLKDLKLSLELGDELSCPLLLGASARTVYAQAFAWDRADQDCTAILHLIEDLSQADADLRDRSNLIERYDDLTHS</sequence>
<feature type="domain" description="3-hydroxyisobutyrate dehydrogenase-like NAD-binding" evidence="4">
    <location>
        <begin position="171"/>
        <end position="291"/>
    </location>
</feature>
<dbReference type="RefSeq" id="WP_191313221.1">
    <property type="nucleotide sequence ID" value="NZ_BNCL01000049.1"/>
</dbReference>
<feature type="domain" description="6-phosphogluconate dehydrogenase NADP-binding" evidence="3">
    <location>
        <begin position="9"/>
        <end position="168"/>
    </location>
</feature>
<dbReference type="InterPro" id="IPR015815">
    <property type="entry name" value="HIBADH-related"/>
</dbReference>
<dbReference type="PANTHER" id="PTHR22981">
    <property type="entry name" value="3-HYDROXYISOBUTYRATE DEHYDROGENASE-RELATED"/>
    <property type="match status" value="1"/>
</dbReference>
<dbReference type="EMBL" id="JAESHT010000047">
    <property type="protein sequence ID" value="MBL3675769.1"/>
    <property type="molecule type" value="Genomic_DNA"/>
</dbReference>
<dbReference type="SUPFAM" id="SSF51735">
    <property type="entry name" value="NAD(P)-binding Rossmann-fold domains"/>
    <property type="match status" value="1"/>
</dbReference>
<dbReference type="InterPro" id="IPR013328">
    <property type="entry name" value="6PGD_dom2"/>
</dbReference>
<evidence type="ECO:0000256" key="2">
    <source>
        <dbReference type="ARBA" id="ARBA00023027"/>
    </source>
</evidence>
<dbReference type="SUPFAM" id="SSF48179">
    <property type="entry name" value="6-phosphogluconate dehydrogenase C-terminal domain-like"/>
    <property type="match status" value="1"/>
</dbReference>
<dbReference type="InterPro" id="IPR029154">
    <property type="entry name" value="HIBADH-like_NADP-bd"/>
</dbReference>
<evidence type="ECO:0000313" key="6">
    <source>
        <dbReference type="Proteomes" id="UP000644749"/>
    </source>
</evidence>
<evidence type="ECO:0000313" key="5">
    <source>
        <dbReference type="EMBL" id="MBL3675769.1"/>
    </source>
</evidence>
<evidence type="ECO:0000259" key="3">
    <source>
        <dbReference type="Pfam" id="PF03446"/>
    </source>
</evidence>
<keyword evidence="2" id="KW-0520">NAD</keyword>
<dbReference type="Gene3D" id="3.40.50.720">
    <property type="entry name" value="NAD(P)-binding Rossmann-like Domain"/>
    <property type="match status" value="1"/>
</dbReference>
<dbReference type="Pfam" id="PF14833">
    <property type="entry name" value="NAD_binding_11"/>
    <property type="match status" value="1"/>
</dbReference>
<dbReference type="PANTHER" id="PTHR22981:SF7">
    <property type="entry name" value="3-HYDROXYISOBUTYRATE DEHYDROGENASE, MITOCHONDRIAL"/>
    <property type="match status" value="1"/>
</dbReference>
<dbReference type="Proteomes" id="UP000644749">
    <property type="component" value="Unassembled WGS sequence"/>
</dbReference>
<proteinExistence type="predicted"/>